<dbReference type="InterPro" id="IPR001509">
    <property type="entry name" value="Epimerase_deHydtase"/>
</dbReference>
<evidence type="ECO:0000256" key="1">
    <source>
        <dbReference type="ARBA" id="ARBA00007637"/>
    </source>
</evidence>
<reference evidence="4" key="1">
    <citation type="journal article" date="2019" name="Int. J. Syst. Evol. Microbiol.">
        <title>The Global Catalogue of Microorganisms (GCM) 10K type strain sequencing project: providing services to taxonomists for standard genome sequencing and annotation.</title>
        <authorList>
            <consortium name="The Broad Institute Genomics Platform"/>
            <consortium name="The Broad Institute Genome Sequencing Center for Infectious Disease"/>
            <person name="Wu L."/>
            <person name="Ma J."/>
        </authorList>
    </citation>
    <scope>NUCLEOTIDE SEQUENCE [LARGE SCALE GENOMIC DNA]</scope>
    <source>
        <strain evidence="4">JCM 16601</strain>
    </source>
</reference>
<dbReference type="InterPro" id="IPR051225">
    <property type="entry name" value="NAD(P)_epim/dehydratase"/>
</dbReference>
<dbReference type="SUPFAM" id="SSF51735">
    <property type="entry name" value="NAD(P)-binding Rossmann-fold domains"/>
    <property type="match status" value="1"/>
</dbReference>
<dbReference type="Pfam" id="PF01370">
    <property type="entry name" value="Epimerase"/>
    <property type="match status" value="1"/>
</dbReference>
<dbReference type="Proteomes" id="UP001500742">
    <property type="component" value="Unassembled WGS sequence"/>
</dbReference>
<comment type="caution">
    <text evidence="3">The sequence shown here is derived from an EMBL/GenBank/DDBJ whole genome shotgun (WGS) entry which is preliminary data.</text>
</comment>
<dbReference type="RefSeq" id="WP_259093992.1">
    <property type="nucleotide sequence ID" value="NZ_BAAAZC010000029.1"/>
</dbReference>
<dbReference type="PANTHER" id="PTHR42687">
    <property type="entry name" value="L-THREONINE 3-DEHYDROGENASE"/>
    <property type="match status" value="1"/>
</dbReference>
<evidence type="ECO:0000259" key="2">
    <source>
        <dbReference type="Pfam" id="PF01370"/>
    </source>
</evidence>
<gene>
    <name evidence="3" type="ORF">GCM10022210_45080</name>
</gene>
<dbReference type="PANTHER" id="PTHR42687:SF1">
    <property type="entry name" value="L-THREONINE 3-DEHYDROGENASE, MITOCHONDRIAL"/>
    <property type="match status" value="1"/>
</dbReference>
<organism evidence="3 4">
    <name type="scientific">Mucilaginibacter dorajii</name>
    <dbReference type="NCBI Taxonomy" id="692994"/>
    <lineage>
        <taxon>Bacteria</taxon>
        <taxon>Pseudomonadati</taxon>
        <taxon>Bacteroidota</taxon>
        <taxon>Sphingobacteriia</taxon>
        <taxon>Sphingobacteriales</taxon>
        <taxon>Sphingobacteriaceae</taxon>
        <taxon>Mucilaginibacter</taxon>
    </lineage>
</organism>
<dbReference type="EMBL" id="BAAAZC010000029">
    <property type="protein sequence ID" value="GAA3987449.1"/>
    <property type="molecule type" value="Genomic_DNA"/>
</dbReference>
<feature type="domain" description="NAD-dependent epimerase/dehydratase" evidence="2">
    <location>
        <begin position="7"/>
        <end position="236"/>
    </location>
</feature>
<comment type="similarity">
    <text evidence="1">Belongs to the NAD(P)-dependent epimerase/dehydratase family.</text>
</comment>
<keyword evidence="4" id="KW-1185">Reference proteome</keyword>
<evidence type="ECO:0000313" key="4">
    <source>
        <dbReference type="Proteomes" id="UP001500742"/>
    </source>
</evidence>
<dbReference type="Gene3D" id="3.40.50.720">
    <property type="entry name" value="NAD(P)-binding Rossmann-like Domain"/>
    <property type="match status" value="1"/>
</dbReference>
<accession>A0ABP7QSK8</accession>
<name>A0ABP7QSK8_9SPHI</name>
<protein>
    <submittedName>
        <fullName evidence="3">NAD-dependent epimerase/dehydratase family protein</fullName>
    </submittedName>
</protein>
<dbReference type="InterPro" id="IPR036291">
    <property type="entry name" value="NAD(P)-bd_dom_sf"/>
</dbReference>
<evidence type="ECO:0000313" key="3">
    <source>
        <dbReference type="EMBL" id="GAA3987449.1"/>
    </source>
</evidence>
<proteinExistence type="inferred from homology"/>
<sequence length="328" mass="36450">MNLKETILVTGACGQIGTELVKALRQKYGKDSVIATDIREVTDALCADGPYFKLDVLDRYELEKLAINLGVTHIYHLAAVLSANGEKNPLGSWDLNMKSLLNVLEVARAENLKQVFWPSSIAVFGPDAPKELCGQDAPTLPTTVYGISKIAGEHWCRYYNEQYGLDIRSIRYPGLISYSAQAGGGTTDYAVDIFHQALKSGQYQCFLSEETRLPMMYMPDAVRATLELMDAPNENITIRSSYNLAGLSFNPAELAATITNQLPDFEISYQPDARQQIANSWPGSIDDTQAKKDWNWKPEYDVYSMTTDMLQHLAVAYNVELPLQTAGN</sequence>